<dbReference type="RefSeq" id="WP_344338246.1">
    <property type="nucleotide sequence ID" value="NZ_BAAAPZ010000018.1"/>
</dbReference>
<keyword evidence="4" id="KW-1185">Reference proteome</keyword>
<proteinExistence type="inferred from homology"/>
<evidence type="ECO:0000256" key="1">
    <source>
        <dbReference type="ARBA" id="ARBA00009580"/>
    </source>
</evidence>
<feature type="region of interest" description="Disordered" evidence="2">
    <location>
        <begin position="1"/>
        <end position="36"/>
    </location>
</feature>
<dbReference type="PANTHER" id="PTHR31126:SF1">
    <property type="entry name" value="TYROSINE SPECIFIC PROTEIN PHOSPHATASES DOMAIN-CONTAINING PROTEIN"/>
    <property type="match status" value="1"/>
</dbReference>
<comment type="similarity">
    <text evidence="1">Belongs to the protein-tyrosine phosphatase family.</text>
</comment>
<dbReference type="Gene3D" id="3.90.190.10">
    <property type="entry name" value="Protein tyrosine phosphatase superfamily"/>
    <property type="match status" value="1"/>
</dbReference>
<name>A0ABN2X6E2_9MICO</name>
<feature type="compositionally biased region" description="Low complexity" evidence="2">
    <location>
        <begin position="15"/>
        <end position="36"/>
    </location>
</feature>
<sequence>MAADDAATSTQDWEAAGARDASGADAVGTAGASGTSAAVPVIPTLPNLRDLGGHRTTDGRRVRAGILYRSVDLSRVDADGLDVLQGLGIRTVFDLRTAPECEQRPDRLPAGAHRVALDVLRDSQQTAPAQMATFFEDAVKAEEFLGGGRAVEHLAQAYRDIVSLPSALEAYSGYFRGLLAADGSASLVHCTTGKDRTGWAAASLLLTLGVEPDAVMADYLRTNTDLLPALQPVFDQFAEAGGSPEMLRPVLGVREEYLVTALAEADARFGGIEGYMREGLGLSEDELTRLRSLFLEG</sequence>
<dbReference type="EMBL" id="BAAAPZ010000018">
    <property type="protein sequence ID" value="GAA2105223.1"/>
    <property type="molecule type" value="Genomic_DNA"/>
</dbReference>
<dbReference type="Pfam" id="PF13350">
    <property type="entry name" value="Y_phosphatase3"/>
    <property type="match status" value="1"/>
</dbReference>
<evidence type="ECO:0000313" key="4">
    <source>
        <dbReference type="Proteomes" id="UP001500984"/>
    </source>
</evidence>
<dbReference type="SUPFAM" id="SSF52799">
    <property type="entry name" value="(Phosphotyrosine protein) phosphatases II"/>
    <property type="match status" value="1"/>
</dbReference>
<evidence type="ECO:0000313" key="3">
    <source>
        <dbReference type="EMBL" id="GAA2105223.1"/>
    </source>
</evidence>
<accession>A0ABN2X6E2</accession>
<reference evidence="3 4" key="1">
    <citation type="journal article" date="2019" name="Int. J. Syst. Evol. Microbiol.">
        <title>The Global Catalogue of Microorganisms (GCM) 10K type strain sequencing project: providing services to taxonomists for standard genome sequencing and annotation.</title>
        <authorList>
            <consortium name="The Broad Institute Genomics Platform"/>
            <consortium name="The Broad Institute Genome Sequencing Center for Infectious Disease"/>
            <person name="Wu L."/>
            <person name="Ma J."/>
        </authorList>
    </citation>
    <scope>NUCLEOTIDE SEQUENCE [LARGE SCALE GENOMIC DNA]</scope>
    <source>
        <strain evidence="3 4">JCM 15900</strain>
    </source>
</reference>
<protein>
    <submittedName>
        <fullName evidence="3">Tyrosine-protein phosphatase</fullName>
    </submittedName>
</protein>
<dbReference type="InterPro" id="IPR016130">
    <property type="entry name" value="Tyr_Pase_AS"/>
</dbReference>
<dbReference type="Proteomes" id="UP001500984">
    <property type="component" value="Unassembled WGS sequence"/>
</dbReference>
<dbReference type="PANTHER" id="PTHR31126">
    <property type="entry name" value="TYROSINE-PROTEIN PHOSPHATASE"/>
    <property type="match status" value="1"/>
</dbReference>
<evidence type="ECO:0000256" key="2">
    <source>
        <dbReference type="SAM" id="MobiDB-lite"/>
    </source>
</evidence>
<dbReference type="InterPro" id="IPR029021">
    <property type="entry name" value="Prot-tyrosine_phosphatase-like"/>
</dbReference>
<gene>
    <name evidence="3" type="ORF">GCM10009823_30500</name>
</gene>
<dbReference type="PROSITE" id="PS00383">
    <property type="entry name" value="TYR_PHOSPHATASE_1"/>
    <property type="match status" value="1"/>
</dbReference>
<organism evidence="3 4">
    <name type="scientific">Brevibacterium salitolerans</name>
    <dbReference type="NCBI Taxonomy" id="1403566"/>
    <lineage>
        <taxon>Bacteria</taxon>
        <taxon>Bacillati</taxon>
        <taxon>Actinomycetota</taxon>
        <taxon>Actinomycetes</taxon>
        <taxon>Micrococcales</taxon>
        <taxon>Brevibacteriaceae</taxon>
        <taxon>Brevibacterium</taxon>
    </lineage>
</organism>
<dbReference type="InterPro" id="IPR026893">
    <property type="entry name" value="Tyr/Ser_Pase_IphP-type"/>
</dbReference>
<comment type="caution">
    <text evidence="3">The sequence shown here is derived from an EMBL/GenBank/DDBJ whole genome shotgun (WGS) entry which is preliminary data.</text>
</comment>